<feature type="compositionally biased region" description="Polar residues" evidence="1">
    <location>
        <begin position="577"/>
        <end position="590"/>
    </location>
</feature>
<dbReference type="InterPro" id="IPR005158">
    <property type="entry name" value="BTAD"/>
</dbReference>
<protein>
    <submittedName>
        <fullName evidence="3">BTAD domain-containing putative transcriptional regulator</fullName>
    </submittedName>
</protein>
<dbReference type="EMBL" id="CP159279">
    <property type="protein sequence ID" value="XCH11732.1"/>
    <property type="molecule type" value="Genomic_DNA"/>
</dbReference>
<evidence type="ECO:0000256" key="1">
    <source>
        <dbReference type="SAM" id="MobiDB-lite"/>
    </source>
</evidence>
<reference evidence="3" key="1">
    <citation type="submission" date="2024-06" db="EMBL/GenBank/DDBJ databases">
        <title>Biodegradation of dimethachlon by Arthrobacter sp. K5: mechanistic insights and ecological implications.</title>
        <authorList>
            <person name="Hu S."/>
            <person name="Lu P."/>
        </authorList>
    </citation>
    <scope>NUCLEOTIDE SEQUENCE</scope>
    <source>
        <strain evidence="3">K5</strain>
    </source>
</reference>
<feature type="domain" description="Bacterial transcriptional activator" evidence="2">
    <location>
        <begin position="102"/>
        <end position="224"/>
    </location>
</feature>
<proteinExistence type="predicted"/>
<dbReference type="InterPro" id="IPR051677">
    <property type="entry name" value="AfsR-DnrI-RedD_regulator"/>
</dbReference>
<dbReference type="AlphaFoldDB" id="A0AAU8EQ00"/>
<dbReference type="SUPFAM" id="SSF48452">
    <property type="entry name" value="TPR-like"/>
    <property type="match status" value="2"/>
</dbReference>
<dbReference type="InterPro" id="IPR036388">
    <property type="entry name" value="WH-like_DNA-bd_sf"/>
</dbReference>
<evidence type="ECO:0000313" key="3">
    <source>
        <dbReference type="EMBL" id="XCH11732.1"/>
    </source>
</evidence>
<dbReference type="Pfam" id="PF03704">
    <property type="entry name" value="BTAD"/>
    <property type="match status" value="1"/>
</dbReference>
<dbReference type="RefSeq" id="WP_353711992.1">
    <property type="nucleotide sequence ID" value="NZ_CP159279.1"/>
</dbReference>
<feature type="region of interest" description="Disordered" evidence="1">
    <location>
        <begin position="557"/>
        <end position="613"/>
    </location>
</feature>
<dbReference type="Gene3D" id="1.10.10.10">
    <property type="entry name" value="Winged helix-like DNA-binding domain superfamily/Winged helix DNA-binding domain"/>
    <property type="match status" value="1"/>
</dbReference>
<dbReference type="Gene3D" id="1.25.40.10">
    <property type="entry name" value="Tetratricopeptide repeat domain"/>
    <property type="match status" value="2"/>
</dbReference>
<accession>A0AAU8EQ00</accession>
<sequence length="613" mass="66099">MKTCAVIMLGAFRVVVDGRTVPDAAWKRTKAAGIVKILALAEGHRLHRDVVADLLWPDLSAQAAASNLRKAMHFARAALGSSGTVQARGHLLVLLPDAEVSIDAERFEADGRAALASSAGATEALALYRGDLLPDDRFAVWAEEPRDRLRTLYLHLLKAAGRWDDVVKAEPTDEDAHREIMVRALEAGDRQGAIRQFERLRERLRADLGMGPGAATLAVYEEAIAGDVRRAENRTRATLARALIALNSGDLVEATSYARHARELAMEANLGREIGEASAVLAIAANMQDRWPEVFEAEFVELTRHDSARSGYVLDAQLCLAEFCLCGPDGHRDIARRVARLRTIAERAGSVRGQAIADLLLGEAALFSGELGDAHGLLQSALELHRRAGATAGEIVTLQRLAEVDLAQDRPEEAARAASRALAAAASTWLEPHLVVRLYGVLAEAARSPAQAVRIIERADAALAGRSVCPPCSMGYQVAAAMNYALAGKLDAARRRLASAEQLAGMWPGGPWHAALWEARAVLRRAEGHEDQSIALFREAAATFAELGRRQDEQRCLARAAQRSPMTSGKSLAGQAVFTSTNAPKPSTGQDDLGSFRHGHHSNRNGHSQSSRR</sequence>
<organism evidence="3">
    <name type="scientific">Arthrobacter sp. K5</name>
    <dbReference type="NCBI Taxonomy" id="2839623"/>
    <lineage>
        <taxon>Bacteria</taxon>
        <taxon>Bacillati</taxon>
        <taxon>Actinomycetota</taxon>
        <taxon>Actinomycetes</taxon>
        <taxon>Micrococcales</taxon>
        <taxon>Micrococcaceae</taxon>
        <taxon>Arthrobacter</taxon>
    </lineage>
</organism>
<feature type="compositionally biased region" description="Basic residues" evidence="1">
    <location>
        <begin position="597"/>
        <end position="613"/>
    </location>
</feature>
<dbReference type="SMART" id="SM01043">
    <property type="entry name" value="BTAD"/>
    <property type="match status" value="1"/>
</dbReference>
<dbReference type="InterPro" id="IPR011990">
    <property type="entry name" value="TPR-like_helical_dom_sf"/>
</dbReference>
<name>A0AAU8EQ00_9MICC</name>
<dbReference type="PANTHER" id="PTHR35807">
    <property type="entry name" value="TRANSCRIPTIONAL REGULATOR REDD-RELATED"/>
    <property type="match status" value="1"/>
</dbReference>
<gene>
    <name evidence="3" type="ORF">ABRP34_01575</name>
</gene>
<evidence type="ECO:0000259" key="2">
    <source>
        <dbReference type="SMART" id="SM01043"/>
    </source>
</evidence>